<keyword evidence="1" id="KW-0645">Protease</keyword>
<feature type="signal peptide" evidence="6">
    <location>
        <begin position="1"/>
        <end position="18"/>
    </location>
</feature>
<dbReference type="GO" id="GO:0004252">
    <property type="term" value="F:serine-type endopeptidase activity"/>
    <property type="evidence" value="ECO:0007669"/>
    <property type="project" value="InterPro"/>
</dbReference>
<accession>A0AAV7DAW1</accession>
<keyword evidence="9" id="KW-1185">Reference proteome</keyword>
<dbReference type="InterPro" id="IPR018114">
    <property type="entry name" value="TRYPSIN_HIS"/>
</dbReference>
<dbReference type="EMBL" id="WNYA01000001">
    <property type="protein sequence ID" value="KAG8594612.1"/>
    <property type="molecule type" value="Genomic_DNA"/>
</dbReference>
<dbReference type="InterPro" id="IPR043504">
    <property type="entry name" value="Peptidase_S1_PA_chymotrypsin"/>
</dbReference>
<comment type="caution">
    <text evidence="8">The sequence shown here is derived from an EMBL/GenBank/DDBJ whole genome shotgun (WGS) entry which is preliminary data.</text>
</comment>
<evidence type="ECO:0000256" key="3">
    <source>
        <dbReference type="ARBA" id="ARBA00022801"/>
    </source>
</evidence>
<dbReference type="InterPro" id="IPR001254">
    <property type="entry name" value="Trypsin_dom"/>
</dbReference>
<keyword evidence="2 6" id="KW-0732">Signal</keyword>
<evidence type="ECO:0000313" key="9">
    <source>
        <dbReference type="Proteomes" id="UP000824782"/>
    </source>
</evidence>
<name>A0AAV7DAW1_ENGPU</name>
<sequence length="251" mass="27483">MKYLIALLIVGMLPATGSHRIIGGREARAHSRPYMVSLQIRGQNFCGGALIAPNWVLTAAHCMEDMRVDLIRVVLGAHNLQNPDNDVQVLNIQESFTHPEYNPTTFQNDLNLLKLNSSANITPSVGSISLPRNNSDLNPGSRCSVAGWGQLTDFGTLPRSLMKTRVNIISREVCNQRWTQGVFDSMVCAASPGPQNKGFCSGDSGGPLVCRNQVEGVVSFSGLFCGDPRTPDVYTRVSAFLPWIQSVIRRR</sequence>
<dbReference type="PANTHER" id="PTHR24271">
    <property type="entry name" value="KALLIKREIN-RELATED"/>
    <property type="match status" value="1"/>
</dbReference>
<dbReference type="SMART" id="SM00020">
    <property type="entry name" value="Tryp_SPc"/>
    <property type="match status" value="1"/>
</dbReference>
<dbReference type="SUPFAM" id="SSF50494">
    <property type="entry name" value="Trypsin-like serine proteases"/>
    <property type="match status" value="1"/>
</dbReference>
<proteinExistence type="predicted"/>
<gene>
    <name evidence="8" type="ORF">GDO81_001267</name>
</gene>
<evidence type="ECO:0000313" key="8">
    <source>
        <dbReference type="EMBL" id="KAG8594612.1"/>
    </source>
</evidence>
<feature type="domain" description="Peptidase S1" evidence="7">
    <location>
        <begin position="21"/>
        <end position="249"/>
    </location>
</feature>
<dbReference type="GO" id="GO:0006508">
    <property type="term" value="P:proteolysis"/>
    <property type="evidence" value="ECO:0007669"/>
    <property type="project" value="UniProtKB-KW"/>
</dbReference>
<reference evidence="8" key="1">
    <citation type="thesis" date="2020" institute="ProQuest LLC" country="789 East Eisenhower Parkway, Ann Arbor, MI, USA">
        <title>Comparative Genomics and Chromosome Evolution.</title>
        <authorList>
            <person name="Mudd A.B."/>
        </authorList>
    </citation>
    <scope>NUCLEOTIDE SEQUENCE</scope>
    <source>
        <strain evidence="8">237g6f4</strain>
        <tissue evidence="8">Blood</tissue>
    </source>
</reference>
<dbReference type="PROSITE" id="PS50240">
    <property type="entry name" value="TRYPSIN_DOM"/>
    <property type="match status" value="1"/>
</dbReference>
<evidence type="ECO:0000256" key="1">
    <source>
        <dbReference type="ARBA" id="ARBA00022670"/>
    </source>
</evidence>
<protein>
    <recommendedName>
        <fullName evidence="7">Peptidase S1 domain-containing protein</fullName>
    </recommendedName>
</protein>
<keyword evidence="4" id="KW-0720">Serine protease</keyword>
<dbReference type="InterPro" id="IPR009003">
    <property type="entry name" value="Peptidase_S1_PA"/>
</dbReference>
<dbReference type="PRINTS" id="PR00722">
    <property type="entry name" value="CHYMOTRYPSIN"/>
</dbReference>
<dbReference type="Pfam" id="PF00089">
    <property type="entry name" value="Trypsin"/>
    <property type="match status" value="1"/>
</dbReference>
<dbReference type="CDD" id="cd00190">
    <property type="entry name" value="Tryp_SPc"/>
    <property type="match status" value="1"/>
</dbReference>
<evidence type="ECO:0000259" key="7">
    <source>
        <dbReference type="PROSITE" id="PS50240"/>
    </source>
</evidence>
<dbReference type="Proteomes" id="UP000824782">
    <property type="component" value="Unassembled WGS sequence"/>
</dbReference>
<dbReference type="Gene3D" id="2.40.10.10">
    <property type="entry name" value="Trypsin-like serine proteases"/>
    <property type="match status" value="2"/>
</dbReference>
<dbReference type="InterPro" id="IPR001314">
    <property type="entry name" value="Peptidase_S1A"/>
</dbReference>
<evidence type="ECO:0000256" key="5">
    <source>
        <dbReference type="ARBA" id="ARBA00023157"/>
    </source>
</evidence>
<dbReference type="PANTHER" id="PTHR24271:SF95">
    <property type="entry name" value="COMPLEMENT FACTOR D"/>
    <property type="match status" value="1"/>
</dbReference>
<evidence type="ECO:0000256" key="6">
    <source>
        <dbReference type="SAM" id="SignalP"/>
    </source>
</evidence>
<evidence type="ECO:0000256" key="2">
    <source>
        <dbReference type="ARBA" id="ARBA00022729"/>
    </source>
</evidence>
<keyword evidence="3" id="KW-0378">Hydrolase</keyword>
<dbReference type="FunFam" id="2.40.10.10:FF:000120">
    <property type="entry name" value="Putative serine protease"/>
    <property type="match status" value="1"/>
</dbReference>
<organism evidence="8 9">
    <name type="scientific">Engystomops pustulosus</name>
    <name type="common">Tungara frog</name>
    <name type="synonym">Physalaemus pustulosus</name>
    <dbReference type="NCBI Taxonomy" id="76066"/>
    <lineage>
        <taxon>Eukaryota</taxon>
        <taxon>Metazoa</taxon>
        <taxon>Chordata</taxon>
        <taxon>Craniata</taxon>
        <taxon>Vertebrata</taxon>
        <taxon>Euteleostomi</taxon>
        <taxon>Amphibia</taxon>
        <taxon>Batrachia</taxon>
        <taxon>Anura</taxon>
        <taxon>Neobatrachia</taxon>
        <taxon>Hyloidea</taxon>
        <taxon>Leptodactylidae</taxon>
        <taxon>Leiuperinae</taxon>
        <taxon>Engystomops</taxon>
    </lineage>
</organism>
<dbReference type="AlphaFoldDB" id="A0AAV7DAW1"/>
<feature type="chain" id="PRO_5044023492" description="Peptidase S1 domain-containing protein" evidence="6">
    <location>
        <begin position="19"/>
        <end position="251"/>
    </location>
</feature>
<evidence type="ECO:0000256" key="4">
    <source>
        <dbReference type="ARBA" id="ARBA00022825"/>
    </source>
</evidence>
<keyword evidence="5" id="KW-1015">Disulfide bond</keyword>
<dbReference type="PROSITE" id="PS00134">
    <property type="entry name" value="TRYPSIN_HIS"/>
    <property type="match status" value="1"/>
</dbReference>